<name>A0A6J8D0C3_MYTCO</name>
<accession>A0A6J8D0C3</accession>
<dbReference type="EMBL" id="CACVKT020006264">
    <property type="protein sequence ID" value="CAC5400614.1"/>
    <property type="molecule type" value="Genomic_DNA"/>
</dbReference>
<evidence type="ECO:0000313" key="1">
    <source>
        <dbReference type="EMBL" id="CAC5400614.1"/>
    </source>
</evidence>
<evidence type="ECO:0000313" key="2">
    <source>
        <dbReference type="Proteomes" id="UP000507470"/>
    </source>
</evidence>
<organism evidence="1 2">
    <name type="scientific">Mytilus coruscus</name>
    <name type="common">Sea mussel</name>
    <dbReference type="NCBI Taxonomy" id="42192"/>
    <lineage>
        <taxon>Eukaryota</taxon>
        <taxon>Metazoa</taxon>
        <taxon>Spiralia</taxon>
        <taxon>Lophotrochozoa</taxon>
        <taxon>Mollusca</taxon>
        <taxon>Bivalvia</taxon>
        <taxon>Autobranchia</taxon>
        <taxon>Pteriomorphia</taxon>
        <taxon>Mytilida</taxon>
        <taxon>Mytiloidea</taxon>
        <taxon>Mytilidae</taxon>
        <taxon>Mytilinae</taxon>
        <taxon>Mytilus</taxon>
    </lineage>
</organism>
<reference evidence="1 2" key="1">
    <citation type="submission" date="2020-06" db="EMBL/GenBank/DDBJ databases">
        <authorList>
            <person name="Li R."/>
            <person name="Bekaert M."/>
        </authorList>
    </citation>
    <scope>NUCLEOTIDE SEQUENCE [LARGE SCALE GENOMIC DNA]</scope>
    <source>
        <strain evidence="2">wild</strain>
    </source>
</reference>
<dbReference type="Proteomes" id="UP000507470">
    <property type="component" value="Unassembled WGS sequence"/>
</dbReference>
<proteinExistence type="predicted"/>
<protein>
    <submittedName>
        <fullName evidence="1">Uncharacterized protein</fullName>
    </submittedName>
</protein>
<sequence>MAGVDVFVISSTDTAIGNFESLINHMENNLDEGKYTAVIYSLSSISKPVIREKFKVLHKRIGMISIASMFFKDDTDITIDSRSDIILTNLKKEVLLYINTFELQPHVVEKLMERSTFEMRDILCKDDEQIKKFIKASLQSKNVKIFEKGCSFPFSPGQMRSFLFESEIMLNNILVRLQNDALYVFKQLATFEGNIV</sequence>
<dbReference type="AlphaFoldDB" id="A0A6J8D0C3"/>
<keyword evidence="2" id="KW-1185">Reference proteome</keyword>
<dbReference type="OrthoDB" id="422720at2759"/>
<gene>
    <name evidence="1" type="ORF">MCOR_34779</name>
</gene>